<keyword evidence="3" id="KW-1185">Reference proteome</keyword>
<evidence type="ECO:0000256" key="1">
    <source>
        <dbReference type="SAM" id="Phobius"/>
    </source>
</evidence>
<comment type="caution">
    <text evidence="2">The sequence shown here is derived from an EMBL/GenBank/DDBJ whole genome shotgun (WGS) entry which is preliminary data.</text>
</comment>
<feature type="non-terminal residue" evidence="2">
    <location>
        <position position="1"/>
    </location>
</feature>
<organism evidence="2 3">
    <name type="scientific">Pristionchus entomophagus</name>
    <dbReference type="NCBI Taxonomy" id="358040"/>
    <lineage>
        <taxon>Eukaryota</taxon>
        <taxon>Metazoa</taxon>
        <taxon>Ecdysozoa</taxon>
        <taxon>Nematoda</taxon>
        <taxon>Chromadorea</taxon>
        <taxon>Rhabditida</taxon>
        <taxon>Rhabditina</taxon>
        <taxon>Diplogasteromorpha</taxon>
        <taxon>Diplogasteroidea</taxon>
        <taxon>Neodiplogasteridae</taxon>
        <taxon>Pristionchus</taxon>
    </lineage>
</organism>
<dbReference type="EMBL" id="BTSX01000003">
    <property type="protein sequence ID" value="GMS91042.1"/>
    <property type="molecule type" value="Genomic_DNA"/>
</dbReference>
<proteinExistence type="predicted"/>
<evidence type="ECO:0000313" key="2">
    <source>
        <dbReference type="EMBL" id="GMS91042.1"/>
    </source>
</evidence>
<dbReference type="AlphaFoldDB" id="A0AAV5T7Y1"/>
<reference evidence="2" key="1">
    <citation type="submission" date="2023-10" db="EMBL/GenBank/DDBJ databases">
        <title>Genome assembly of Pristionchus species.</title>
        <authorList>
            <person name="Yoshida K."/>
            <person name="Sommer R.J."/>
        </authorList>
    </citation>
    <scope>NUCLEOTIDE SEQUENCE</scope>
    <source>
        <strain evidence="2">RS0144</strain>
    </source>
</reference>
<accession>A0AAV5T7Y1</accession>
<keyword evidence="1" id="KW-0472">Membrane</keyword>
<keyword evidence="1" id="KW-0812">Transmembrane</keyword>
<feature type="non-terminal residue" evidence="2">
    <location>
        <position position="204"/>
    </location>
</feature>
<sequence length="204" mass="21673">IIGLLYHPSTVTFRKNVEGWVTVGYCSLSLAGFLAAARNLADLLGAASTLALVGVALRGRARIGRRLGSLGHSSVLPLLTASGAVVRGAEPSLAHLIDHRLRGCDGDRGDEHARTVDASRGEMNRHEVGRQFALPNLRHLFSLGLQNLPEVDRLITGLLLDTALILEVALLRLLLGAGLALLFVVLLSVLRRGSDGCSLLIQAL</sequence>
<evidence type="ECO:0000313" key="3">
    <source>
        <dbReference type="Proteomes" id="UP001432027"/>
    </source>
</evidence>
<gene>
    <name evidence="2" type="ORF">PENTCL1PPCAC_13217</name>
</gene>
<feature type="transmembrane region" description="Helical" evidence="1">
    <location>
        <begin position="169"/>
        <end position="190"/>
    </location>
</feature>
<dbReference type="Proteomes" id="UP001432027">
    <property type="component" value="Unassembled WGS sequence"/>
</dbReference>
<protein>
    <submittedName>
        <fullName evidence="2">Uncharacterized protein</fullName>
    </submittedName>
</protein>
<keyword evidence="1" id="KW-1133">Transmembrane helix</keyword>
<name>A0AAV5T7Y1_9BILA</name>